<keyword evidence="2" id="KW-1185">Reference proteome</keyword>
<protein>
    <submittedName>
        <fullName evidence="1">Uncharacterized protein</fullName>
    </submittedName>
</protein>
<dbReference type="RefSeq" id="WP_284333350.1">
    <property type="nucleotide sequence ID" value="NZ_BSOA01000044.1"/>
</dbReference>
<dbReference type="EMBL" id="BSOA01000044">
    <property type="protein sequence ID" value="GLQ89914.1"/>
    <property type="molecule type" value="Genomic_DNA"/>
</dbReference>
<evidence type="ECO:0000313" key="2">
    <source>
        <dbReference type="Proteomes" id="UP001156627"/>
    </source>
</evidence>
<organism evidence="1 2">
    <name type="scientific">Dyella flagellata</name>
    <dbReference type="NCBI Taxonomy" id="1867833"/>
    <lineage>
        <taxon>Bacteria</taxon>
        <taxon>Pseudomonadati</taxon>
        <taxon>Pseudomonadota</taxon>
        <taxon>Gammaproteobacteria</taxon>
        <taxon>Lysobacterales</taxon>
        <taxon>Rhodanobacteraceae</taxon>
        <taxon>Dyella</taxon>
    </lineage>
</organism>
<accession>A0ABQ5XHG1</accession>
<comment type="caution">
    <text evidence="1">The sequence shown here is derived from an EMBL/GenBank/DDBJ whole genome shotgun (WGS) entry which is preliminary data.</text>
</comment>
<sequence length="68" mass="7496">MSIEIGEVSSTVHTVDSDLPLSAKAMQRLVQHVAHAVRDGEAHRKRCEDERKVTAGVVAERDEESRGD</sequence>
<evidence type="ECO:0000313" key="1">
    <source>
        <dbReference type="EMBL" id="GLQ89914.1"/>
    </source>
</evidence>
<name>A0ABQ5XHG1_9GAMM</name>
<gene>
    <name evidence="1" type="ORF">GCM10007898_34890</name>
</gene>
<dbReference type="Proteomes" id="UP001156627">
    <property type="component" value="Unassembled WGS sequence"/>
</dbReference>
<proteinExistence type="predicted"/>
<reference evidence="2" key="1">
    <citation type="journal article" date="2019" name="Int. J. Syst. Evol. Microbiol.">
        <title>The Global Catalogue of Microorganisms (GCM) 10K type strain sequencing project: providing services to taxonomists for standard genome sequencing and annotation.</title>
        <authorList>
            <consortium name="The Broad Institute Genomics Platform"/>
            <consortium name="The Broad Institute Genome Sequencing Center for Infectious Disease"/>
            <person name="Wu L."/>
            <person name="Ma J."/>
        </authorList>
    </citation>
    <scope>NUCLEOTIDE SEQUENCE [LARGE SCALE GENOMIC DNA]</scope>
    <source>
        <strain evidence="2">NBRC 111981</strain>
    </source>
</reference>